<comment type="caution">
    <text evidence="1">The sequence shown here is derived from an EMBL/GenBank/DDBJ whole genome shotgun (WGS) entry which is preliminary data.</text>
</comment>
<dbReference type="AlphaFoldDB" id="A0A4C1XYM2"/>
<sequence length="88" mass="10443">METRRVCVARSIVDTYRVRVHNRTSVGVTVARRAYRPAPYLCRRRYACTGMHRYMHRCRIDMRQGYSASRRFLTTGDHASISYTARKR</sequence>
<evidence type="ECO:0000313" key="1">
    <source>
        <dbReference type="EMBL" id="GBP67377.1"/>
    </source>
</evidence>
<name>A0A4C1XYM2_EUMVA</name>
<accession>A0A4C1XYM2</accession>
<organism evidence="1 2">
    <name type="scientific">Eumeta variegata</name>
    <name type="common">Bagworm moth</name>
    <name type="synonym">Eumeta japonica</name>
    <dbReference type="NCBI Taxonomy" id="151549"/>
    <lineage>
        <taxon>Eukaryota</taxon>
        <taxon>Metazoa</taxon>
        <taxon>Ecdysozoa</taxon>
        <taxon>Arthropoda</taxon>
        <taxon>Hexapoda</taxon>
        <taxon>Insecta</taxon>
        <taxon>Pterygota</taxon>
        <taxon>Neoptera</taxon>
        <taxon>Endopterygota</taxon>
        <taxon>Lepidoptera</taxon>
        <taxon>Glossata</taxon>
        <taxon>Ditrysia</taxon>
        <taxon>Tineoidea</taxon>
        <taxon>Psychidae</taxon>
        <taxon>Oiketicinae</taxon>
        <taxon>Eumeta</taxon>
    </lineage>
</organism>
<dbReference type="Proteomes" id="UP000299102">
    <property type="component" value="Unassembled WGS sequence"/>
</dbReference>
<gene>
    <name evidence="1" type="ORF">EVAR_43660_1</name>
</gene>
<keyword evidence="2" id="KW-1185">Reference proteome</keyword>
<dbReference type="EMBL" id="BGZK01000982">
    <property type="protein sequence ID" value="GBP67377.1"/>
    <property type="molecule type" value="Genomic_DNA"/>
</dbReference>
<proteinExistence type="predicted"/>
<evidence type="ECO:0000313" key="2">
    <source>
        <dbReference type="Proteomes" id="UP000299102"/>
    </source>
</evidence>
<protein>
    <submittedName>
        <fullName evidence="1">Uncharacterized protein</fullName>
    </submittedName>
</protein>
<reference evidence="1 2" key="1">
    <citation type="journal article" date="2019" name="Commun. Biol.">
        <title>The bagworm genome reveals a unique fibroin gene that provides high tensile strength.</title>
        <authorList>
            <person name="Kono N."/>
            <person name="Nakamura H."/>
            <person name="Ohtoshi R."/>
            <person name="Tomita M."/>
            <person name="Numata K."/>
            <person name="Arakawa K."/>
        </authorList>
    </citation>
    <scope>NUCLEOTIDE SEQUENCE [LARGE SCALE GENOMIC DNA]</scope>
</reference>